<accession>A0A1M4YX29</accession>
<dbReference type="OrthoDB" id="2051994at2"/>
<dbReference type="EMBL" id="FQUG01000007">
    <property type="protein sequence ID" value="SHF10268.1"/>
    <property type="molecule type" value="Genomic_DNA"/>
</dbReference>
<dbReference type="RefSeq" id="WP_072935927.1">
    <property type="nucleotide sequence ID" value="NZ_FQUG01000007.1"/>
</dbReference>
<name>A0A1M4YX29_9FIRM</name>
<protein>
    <submittedName>
        <fullName evidence="1">Uncharacterized protein</fullName>
    </submittedName>
</protein>
<sequence length="150" mass="17248">MFNLKATIVPFEGVGDLKLYATYEETVKVLQASETYFQEEDWEDYTGESGEPLKIIVVPDYMMLYFTKGKLYKISALHDYQGKLPNDVCVGMDLEKAQGLDDGLKFDEKDQMYTSTLGYIVEDNLDRHCIESIIIFIKELNTPDFKAGNW</sequence>
<gene>
    <name evidence="1" type="ORF">SAMN02745190_01837</name>
</gene>
<proteinExistence type="predicted"/>
<evidence type="ECO:0000313" key="1">
    <source>
        <dbReference type="EMBL" id="SHF10268.1"/>
    </source>
</evidence>
<evidence type="ECO:0000313" key="2">
    <source>
        <dbReference type="Proteomes" id="UP000184404"/>
    </source>
</evidence>
<organism evidence="1 2">
    <name type="scientific">Schwartzia succinivorans DSM 10502</name>
    <dbReference type="NCBI Taxonomy" id="1123243"/>
    <lineage>
        <taxon>Bacteria</taxon>
        <taxon>Bacillati</taxon>
        <taxon>Bacillota</taxon>
        <taxon>Negativicutes</taxon>
        <taxon>Selenomonadales</taxon>
        <taxon>Selenomonadaceae</taxon>
        <taxon>Schwartzia</taxon>
    </lineage>
</organism>
<dbReference type="Proteomes" id="UP000184404">
    <property type="component" value="Unassembled WGS sequence"/>
</dbReference>
<keyword evidence="2" id="KW-1185">Reference proteome</keyword>
<dbReference type="AlphaFoldDB" id="A0A1M4YX29"/>
<reference evidence="1 2" key="1">
    <citation type="submission" date="2016-11" db="EMBL/GenBank/DDBJ databases">
        <authorList>
            <person name="Jaros S."/>
            <person name="Januszkiewicz K."/>
            <person name="Wedrychowicz H."/>
        </authorList>
    </citation>
    <scope>NUCLEOTIDE SEQUENCE [LARGE SCALE GENOMIC DNA]</scope>
    <source>
        <strain evidence="1 2">DSM 10502</strain>
    </source>
</reference>